<evidence type="ECO:0000259" key="3">
    <source>
        <dbReference type="PROSITE" id="PS50943"/>
    </source>
</evidence>
<protein>
    <submittedName>
        <fullName evidence="4">Transcriptional regulator with XRE-family HTH domain</fullName>
    </submittedName>
</protein>
<dbReference type="SUPFAM" id="SSF47413">
    <property type="entry name" value="lambda repressor-like DNA-binding domains"/>
    <property type="match status" value="1"/>
</dbReference>
<dbReference type="InterPro" id="IPR011051">
    <property type="entry name" value="RmlC_Cupin_sf"/>
</dbReference>
<dbReference type="EMBL" id="JACJII010000001">
    <property type="protein sequence ID" value="MBA9004776.1"/>
    <property type="molecule type" value="Genomic_DNA"/>
</dbReference>
<dbReference type="CDD" id="cd00093">
    <property type="entry name" value="HTH_XRE"/>
    <property type="match status" value="1"/>
</dbReference>
<dbReference type="GO" id="GO:0005829">
    <property type="term" value="C:cytosol"/>
    <property type="evidence" value="ECO:0007669"/>
    <property type="project" value="TreeGrafter"/>
</dbReference>
<comment type="caution">
    <text evidence="4">The sequence shown here is derived from an EMBL/GenBank/DDBJ whole genome shotgun (WGS) entry which is preliminary data.</text>
</comment>
<dbReference type="PANTHER" id="PTHR46797">
    <property type="entry name" value="HTH-TYPE TRANSCRIPTIONAL REGULATOR"/>
    <property type="match status" value="1"/>
</dbReference>
<dbReference type="InterPro" id="IPR050807">
    <property type="entry name" value="TransReg_Diox_bact_type"/>
</dbReference>
<keyword evidence="5" id="KW-1185">Reference proteome</keyword>
<evidence type="ECO:0000313" key="4">
    <source>
        <dbReference type="EMBL" id="MBA9004776.1"/>
    </source>
</evidence>
<dbReference type="Proteomes" id="UP000539313">
    <property type="component" value="Unassembled WGS sequence"/>
</dbReference>
<organism evidence="4 5">
    <name type="scientific">Thermomonospora cellulosilytica</name>
    <dbReference type="NCBI Taxonomy" id="1411118"/>
    <lineage>
        <taxon>Bacteria</taxon>
        <taxon>Bacillati</taxon>
        <taxon>Actinomycetota</taxon>
        <taxon>Actinomycetes</taxon>
        <taxon>Streptosporangiales</taxon>
        <taxon>Thermomonosporaceae</taxon>
        <taxon>Thermomonospora</taxon>
    </lineage>
</organism>
<dbReference type="InterPro" id="IPR014710">
    <property type="entry name" value="RmlC-like_jellyroll"/>
</dbReference>
<sequence length="207" mass="21854">MESGATTTRPAMDTGPADLADVGRRLRALREERGISLSELARRAGVGKATLSGLEAGTRNPTLETLWAVTAELAVPITALLAPRSGHVMHGASVQATLLEVFDDESVTYELYRLTFPAGTEQTSPPHPPGTTEHLTVFAGTLRAGPADAPREVGPGGHLSWRSDVPHGYRVVGPDDVHASLLMRYPRSSPATASGVQPSRAPGHEAR</sequence>
<feature type="region of interest" description="Disordered" evidence="2">
    <location>
        <begin position="188"/>
        <end position="207"/>
    </location>
</feature>
<dbReference type="SMART" id="SM00530">
    <property type="entry name" value="HTH_XRE"/>
    <property type="match status" value="1"/>
</dbReference>
<gene>
    <name evidence="4" type="ORF">HNR21_003658</name>
</gene>
<evidence type="ECO:0000313" key="5">
    <source>
        <dbReference type="Proteomes" id="UP000539313"/>
    </source>
</evidence>
<dbReference type="CDD" id="cd02209">
    <property type="entry name" value="cupin_XRE_C"/>
    <property type="match status" value="1"/>
</dbReference>
<dbReference type="GO" id="GO:0003700">
    <property type="term" value="F:DNA-binding transcription factor activity"/>
    <property type="evidence" value="ECO:0007669"/>
    <property type="project" value="TreeGrafter"/>
</dbReference>
<proteinExistence type="predicted"/>
<dbReference type="GO" id="GO:0003677">
    <property type="term" value="F:DNA binding"/>
    <property type="evidence" value="ECO:0007669"/>
    <property type="project" value="UniProtKB-KW"/>
</dbReference>
<dbReference type="Gene3D" id="2.60.120.10">
    <property type="entry name" value="Jelly Rolls"/>
    <property type="match status" value="1"/>
</dbReference>
<name>A0A7W3MZI8_9ACTN</name>
<dbReference type="PANTHER" id="PTHR46797:SF1">
    <property type="entry name" value="METHYLPHOSPHONATE SYNTHASE"/>
    <property type="match status" value="1"/>
</dbReference>
<dbReference type="InterPro" id="IPR010982">
    <property type="entry name" value="Lambda_DNA-bd_dom_sf"/>
</dbReference>
<dbReference type="AlphaFoldDB" id="A0A7W3MZI8"/>
<evidence type="ECO:0000256" key="1">
    <source>
        <dbReference type="ARBA" id="ARBA00023125"/>
    </source>
</evidence>
<reference evidence="4 5" key="1">
    <citation type="submission" date="2020-08" db="EMBL/GenBank/DDBJ databases">
        <title>Sequencing the genomes of 1000 actinobacteria strains.</title>
        <authorList>
            <person name="Klenk H.-P."/>
        </authorList>
    </citation>
    <scope>NUCLEOTIDE SEQUENCE [LARGE SCALE GENOMIC DNA]</scope>
    <source>
        <strain evidence="4 5">DSM 45823</strain>
    </source>
</reference>
<dbReference type="PROSITE" id="PS50943">
    <property type="entry name" value="HTH_CROC1"/>
    <property type="match status" value="1"/>
</dbReference>
<dbReference type="Gene3D" id="1.10.260.40">
    <property type="entry name" value="lambda repressor-like DNA-binding domains"/>
    <property type="match status" value="1"/>
</dbReference>
<accession>A0A7W3MZI8</accession>
<evidence type="ECO:0000256" key="2">
    <source>
        <dbReference type="SAM" id="MobiDB-lite"/>
    </source>
</evidence>
<dbReference type="RefSeq" id="WP_182706123.1">
    <property type="nucleotide sequence ID" value="NZ_JACJII010000001.1"/>
</dbReference>
<dbReference type="InterPro" id="IPR001387">
    <property type="entry name" value="Cro/C1-type_HTH"/>
</dbReference>
<keyword evidence="1" id="KW-0238">DNA-binding</keyword>
<feature type="domain" description="HTH cro/C1-type" evidence="3">
    <location>
        <begin position="26"/>
        <end position="80"/>
    </location>
</feature>
<dbReference type="Pfam" id="PF01381">
    <property type="entry name" value="HTH_3"/>
    <property type="match status" value="1"/>
</dbReference>
<dbReference type="SUPFAM" id="SSF51182">
    <property type="entry name" value="RmlC-like cupins"/>
    <property type="match status" value="1"/>
</dbReference>